<gene>
    <name evidence="4" type="ORF">TM35_000201180</name>
</gene>
<dbReference type="InterPro" id="IPR006094">
    <property type="entry name" value="Oxid_FAD_bind_N"/>
</dbReference>
<dbReference type="InterPro" id="IPR036318">
    <property type="entry name" value="FAD-bd_PCMH-like_sf"/>
</dbReference>
<dbReference type="Gene3D" id="1.10.45.10">
    <property type="entry name" value="Vanillyl-alcohol Oxidase, Chain A, domain 4"/>
    <property type="match status" value="1"/>
</dbReference>
<dbReference type="EMBL" id="NBCO01000020">
    <property type="protein sequence ID" value="ORC87709.1"/>
    <property type="molecule type" value="Genomic_DNA"/>
</dbReference>
<protein>
    <recommendedName>
        <fullName evidence="3">FAD-binding PCMH-type domain-containing protein</fullName>
    </recommendedName>
</protein>
<dbReference type="InterPro" id="IPR016167">
    <property type="entry name" value="FAD-bd_PCMH_sub1"/>
</dbReference>
<dbReference type="Proteomes" id="UP000192257">
    <property type="component" value="Unassembled WGS sequence"/>
</dbReference>
<dbReference type="PIRSF" id="PIRSF000136">
    <property type="entry name" value="LGO_GLO"/>
    <property type="match status" value="1"/>
</dbReference>
<dbReference type="InterPro" id="IPR016171">
    <property type="entry name" value="Vanillyl_alc_oxidase_C-sub2"/>
</dbReference>
<dbReference type="GO" id="GO:0016020">
    <property type="term" value="C:membrane"/>
    <property type="evidence" value="ECO:0007669"/>
    <property type="project" value="InterPro"/>
</dbReference>
<dbReference type="PROSITE" id="PS51387">
    <property type="entry name" value="FAD_PCMH"/>
    <property type="match status" value="1"/>
</dbReference>
<name>A0A1X0NU47_9TRYP</name>
<evidence type="ECO:0000259" key="3">
    <source>
        <dbReference type="PROSITE" id="PS51387"/>
    </source>
</evidence>
<dbReference type="GeneID" id="39986583"/>
<organism evidence="4 5">
    <name type="scientific">Trypanosoma theileri</name>
    <dbReference type="NCBI Taxonomy" id="67003"/>
    <lineage>
        <taxon>Eukaryota</taxon>
        <taxon>Discoba</taxon>
        <taxon>Euglenozoa</taxon>
        <taxon>Kinetoplastea</taxon>
        <taxon>Metakinetoplastina</taxon>
        <taxon>Trypanosomatida</taxon>
        <taxon>Trypanosomatidae</taxon>
        <taxon>Trypanosoma</taxon>
    </lineage>
</organism>
<comment type="caution">
    <text evidence="4">The sequence shown here is derived from an EMBL/GenBank/DDBJ whole genome shotgun (WGS) entry which is preliminary data.</text>
</comment>
<dbReference type="VEuPathDB" id="TriTrypDB:TM35_000201180"/>
<dbReference type="Gene3D" id="3.30.43.10">
    <property type="entry name" value="Uridine Diphospho-n-acetylenolpyruvylglucosamine Reductase, domain 2"/>
    <property type="match status" value="1"/>
</dbReference>
<reference evidence="4 5" key="1">
    <citation type="submission" date="2017-03" db="EMBL/GenBank/DDBJ databases">
        <title>An alternative strategy for trypanosome survival in the mammalian bloodstream revealed through genome and transcriptome analysis of the ubiquitous bovine parasite Trypanosoma (Megatrypanum) theileri.</title>
        <authorList>
            <person name="Kelly S."/>
            <person name="Ivens A."/>
            <person name="Mott A."/>
            <person name="O'Neill E."/>
            <person name="Emms D."/>
            <person name="Macleod O."/>
            <person name="Voorheis P."/>
            <person name="Matthews J."/>
            <person name="Matthews K."/>
            <person name="Carrington M."/>
        </authorList>
    </citation>
    <scope>NUCLEOTIDE SEQUENCE [LARGE SCALE GENOMIC DNA]</scope>
    <source>
        <strain evidence="4">Edinburgh</strain>
    </source>
</reference>
<evidence type="ECO:0000313" key="5">
    <source>
        <dbReference type="Proteomes" id="UP000192257"/>
    </source>
</evidence>
<evidence type="ECO:0000313" key="4">
    <source>
        <dbReference type="EMBL" id="ORC87709.1"/>
    </source>
</evidence>
<feature type="region of interest" description="Disordered" evidence="2">
    <location>
        <begin position="313"/>
        <end position="336"/>
    </location>
</feature>
<dbReference type="PANTHER" id="PTHR43762:SF1">
    <property type="entry name" value="D-ARABINONO-1,4-LACTONE OXIDASE"/>
    <property type="match status" value="1"/>
</dbReference>
<dbReference type="Gene3D" id="3.30.70.2520">
    <property type="match status" value="1"/>
</dbReference>
<feature type="region of interest" description="Disordered" evidence="2">
    <location>
        <begin position="160"/>
        <end position="181"/>
    </location>
</feature>
<dbReference type="Gene3D" id="3.30.465.10">
    <property type="match status" value="1"/>
</dbReference>
<feature type="compositionally biased region" description="Low complexity" evidence="2">
    <location>
        <begin position="170"/>
        <end position="181"/>
    </location>
</feature>
<dbReference type="InterPro" id="IPR010031">
    <property type="entry name" value="FAD_lactone_oxidase-like"/>
</dbReference>
<feature type="domain" description="FAD-binding PCMH-type" evidence="3">
    <location>
        <begin position="21"/>
        <end position="212"/>
    </location>
</feature>
<feature type="compositionally biased region" description="Basic and acidic residues" evidence="2">
    <location>
        <begin position="323"/>
        <end position="332"/>
    </location>
</feature>
<dbReference type="RefSeq" id="XP_028881775.1">
    <property type="nucleotide sequence ID" value="XM_029026803.1"/>
</dbReference>
<keyword evidence="1" id="KW-0560">Oxidoreductase</keyword>
<dbReference type="Pfam" id="PF04030">
    <property type="entry name" value="ALO"/>
    <property type="match status" value="1"/>
</dbReference>
<dbReference type="GO" id="GO:0003885">
    <property type="term" value="F:D-arabinono-1,4-lactone oxidase activity"/>
    <property type="evidence" value="ECO:0007669"/>
    <property type="project" value="InterPro"/>
</dbReference>
<evidence type="ECO:0000256" key="2">
    <source>
        <dbReference type="SAM" id="MobiDB-lite"/>
    </source>
</evidence>
<dbReference type="OrthoDB" id="610608at2759"/>
<evidence type="ECO:0000256" key="1">
    <source>
        <dbReference type="ARBA" id="ARBA00023002"/>
    </source>
</evidence>
<sequence length="554" mass="61820">MPAMRSERSTAAAWANAARIGCCFPARQHHPPTAEAAAAIVRDIRAAGGRLRVAGAGRSPNACVYTNGHILHTDRLNRIIRVDKERQQIVCEGGVLLADVFNTLDANGLMLRCVPSVVNTTVAGVIATATHGSGHRTRSLSDCVVSLTLIDGTGTFRTFGAPENEIPEGTDTNNTTTTNSKSTTTAHELSLVACHLGMMGVVVRVTLQAEPRRTWRLQSAPVHVQDLTKGDTLEKRISGSEFYRFFWMPNTELCYESIGDFMDCNDDAEKGTGVAKTTPKVATTKTKTIVAGPIREGSVESLHELPKRTLERMQAPSQHVVGKKQDADSQKEKKQKKQLRVQISDLLKGNWLRHGVLEAALAAATFYPGMQPYINRAYRKLYYATPTVQYGNSVECFTFDCLFKQWACEWAIDARDTLKAFKMVRDLISREKLKVHFPVEFRFTDADQTAMSPAYGRKTCWIGIVMYRPYLLLAPDTMRYYQAFSDAMTAMGGRPHWAKYYTWGPEQLKRAYGKNWEDFLELHKRLDPDGIFVNGWWKSLSGQGPLINSTTSHL</sequence>
<keyword evidence="5" id="KW-1185">Reference proteome</keyword>
<dbReference type="PANTHER" id="PTHR43762">
    <property type="entry name" value="L-GULONOLACTONE OXIDASE"/>
    <property type="match status" value="1"/>
</dbReference>
<dbReference type="Pfam" id="PF01565">
    <property type="entry name" value="FAD_binding_4"/>
    <property type="match status" value="1"/>
</dbReference>
<dbReference type="STRING" id="67003.A0A1X0NU47"/>
<accession>A0A1X0NU47</accession>
<dbReference type="SUPFAM" id="SSF56176">
    <property type="entry name" value="FAD-binding/transporter-associated domain-like"/>
    <property type="match status" value="1"/>
</dbReference>
<dbReference type="InterPro" id="IPR007173">
    <property type="entry name" value="ALO_C"/>
</dbReference>
<dbReference type="InterPro" id="IPR016166">
    <property type="entry name" value="FAD-bd_PCMH"/>
</dbReference>
<dbReference type="AlphaFoldDB" id="A0A1X0NU47"/>
<proteinExistence type="predicted"/>
<dbReference type="InterPro" id="IPR016169">
    <property type="entry name" value="FAD-bd_PCMH_sub2"/>
</dbReference>
<dbReference type="GO" id="GO:0071949">
    <property type="term" value="F:FAD binding"/>
    <property type="evidence" value="ECO:0007669"/>
    <property type="project" value="InterPro"/>
</dbReference>